<organism evidence="1">
    <name type="scientific">Castellaniella ginsengisoli</name>
    <dbReference type="NCBI Taxonomy" id="546114"/>
    <lineage>
        <taxon>Bacteria</taxon>
        <taxon>Pseudomonadati</taxon>
        <taxon>Pseudomonadota</taxon>
        <taxon>Betaproteobacteria</taxon>
        <taxon>Burkholderiales</taxon>
        <taxon>Alcaligenaceae</taxon>
        <taxon>Castellaniella</taxon>
    </lineage>
</organism>
<evidence type="ECO:0000313" key="1">
    <source>
        <dbReference type="EMBL" id="XDJ42096.1"/>
    </source>
</evidence>
<protein>
    <submittedName>
        <fullName evidence="1">Retron St85 family effector protein</fullName>
    </submittedName>
</protein>
<dbReference type="RefSeq" id="WP_368643491.1">
    <property type="nucleotide sequence ID" value="NZ_CP158252.1"/>
</dbReference>
<proteinExistence type="predicted"/>
<accession>A0AB39CJC9</accession>
<dbReference type="AlphaFoldDB" id="A0AB39CJC9"/>
<name>A0AB39CJC9_9BURK</name>
<gene>
    <name evidence="1" type="ORF">ABRY99_00520</name>
</gene>
<reference evidence="1" key="1">
    <citation type="submission" date="2024-05" db="EMBL/GenBank/DDBJ databases">
        <authorList>
            <person name="Luo Y.-C."/>
            <person name="Nicholds J."/>
            <person name="Mortimer T."/>
            <person name="Maboni G."/>
        </authorList>
    </citation>
    <scope>NUCLEOTIDE SEQUENCE</scope>
    <source>
        <strain evidence="1">153920</strain>
    </source>
</reference>
<dbReference type="InterPro" id="IPR049725">
    <property type="entry name" value="STM3845-like"/>
</dbReference>
<dbReference type="EMBL" id="CP158252">
    <property type="protein sequence ID" value="XDJ42096.1"/>
    <property type="molecule type" value="Genomic_DNA"/>
</dbReference>
<dbReference type="NCBIfam" id="NF038232">
    <property type="entry name" value="STM3845_fam"/>
    <property type="match status" value="1"/>
</dbReference>
<sequence length="307" mass="35043">MQKAIKDLAQTIEISKCRIAKMTRKIVVFGGKLANQYPLPHRGQFMAALSIRHRAINQICTTPEVYEDWKDFGMYQDLLTFEEDLCAFVDVILLFLDGAGACGECGAFIKDARTAKKLLVVMDEQYFEEDSFIRLGLLFRLEHAHQNITLSVPKALSNDDIDQIVDELEQRLSIAPSSEELDLTNTRHQLFIIADFVELIQVARRSDISTFLQGLGVKLTTKRLSQLLYVLERFNIIKASRGLREQLYAPIPAGERYVDYSLAAGGRWDRPRAKALLFEKTREDKHRHHAFMRAKQAEIGVKDVAQI</sequence>